<feature type="transmembrane region" description="Helical" evidence="1">
    <location>
        <begin position="12"/>
        <end position="33"/>
    </location>
</feature>
<sequence>MYGRFKNFPVLVYTLRWLPFTLIFFYSCSLWDYEDPSDPYDNTAPETYLSLIASDTIYAH</sequence>
<keyword evidence="1" id="KW-0472">Membrane</keyword>
<evidence type="ECO:0000256" key="1">
    <source>
        <dbReference type="SAM" id="Phobius"/>
    </source>
</evidence>
<proteinExistence type="predicted"/>
<feature type="non-terminal residue" evidence="2">
    <location>
        <position position="60"/>
    </location>
</feature>
<reference evidence="2" key="1">
    <citation type="submission" date="2018-05" db="EMBL/GenBank/DDBJ databases">
        <authorList>
            <person name="Lanie J.A."/>
            <person name="Ng W.-L."/>
            <person name="Kazmierczak K.M."/>
            <person name="Andrzejewski T.M."/>
            <person name="Davidsen T.M."/>
            <person name="Wayne K.J."/>
            <person name="Tettelin H."/>
            <person name="Glass J.I."/>
            <person name="Rusch D."/>
            <person name="Podicherti R."/>
            <person name="Tsui H.-C.T."/>
            <person name="Winkler M.E."/>
        </authorList>
    </citation>
    <scope>NUCLEOTIDE SEQUENCE</scope>
</reference>
<name>A0A383A8T1_9ZZZZ</name>
<dbReference type="EMBL" id="UINC01190083">
    <property type="protein sequence ID" value="SVE04064.1"/>
    <property type="molecule type" value="Genomic_DNA"/>
</dbReference>
<keyword evidence="1" id="KW-1133">Transmembrane helix</keyword>
<dbReference type="AlphaFoldDB" id="A0A383A8T1"/>
<accession>A0A383A8T1</accession>
<keyword evidence="1" id="KW-0812">Transmembrane</keyword>
<evidence type="ECO:0000313" key="2">
    <source>
        <dbReference type="EMBL" id="SVE04064.1"/>
    </source>
</evidence>
<dbReference type="PROSITE" id="PS51257">
    <property type="entry name" value="PROKAR_LIPOPROTEIN"/>
    <property type="match status" value="1"/>
</dbReference>
<gene>
    <name evidence="2" type="ORF">METZ01_LOCUS456918</name>
</gene>
<organism evidence="2">
    <name type="scientific">marine metagenome</name>
    <dbReference type="NCBI Taxonomy" id="408172"/>
    <lineage>
        <taxon>unclassified sequences</taxon>
        <taxon>metagenomes</taxon>
        <taxon>ecological metagenomes</taxon>
    </lineage>
</organism>
<protein>
    <submittedName>
        <fullName evidence="2">Uncharacterized protein</fullName>
    </submittedName>
</protein>